<keyword evidence="4" id="KW-0121">Carboxypeptidase</keyword>
<dbReference type="GO" id="GO:0004185">
    <property type="term" value="F:serine-type carboxypeptidase activity"/>
    <property type="evidence" value="ECO:0007669"/>
    <property type="project" value="InterPro"/>
</dbReference>
<dbReference type="AlphaFoldDB" id="A0AAW1QRI5"/>
<evidence type="ECO:0000256" key="6">
    <source>
        <dbReference type="ARBA" id="ARBA00022729"/>
    </source>
</evidence>
<dbReference type="GO" id="GO:0005576">
    <property type="term" value="C:extracellular region"/>
    <property type="evidence" value="ECO:0007669"/>
    <property type="project" value="UniProtKB-SubCell"/>
</dbReference>
<evidence type="ECO:0000256" key="2">
    <source>
        <dbReference type="ARBA" id="ARBA00009431"/>
    </source>
</evidence>
<protein>
    <recommendedName>
        <fullName evidence="10">Retinoid-inducible serine carboxypeptidase</fullName>
    </recommendedName>
    <alternativeName>
        <fullName evidence="11">Serine carboxypeptidase 1</fullName>
    </alternativeName>
</protein>
<dbReference type="Pfam" id="PF00450">
    <property type="entry name" value="Peptidase_S10"/>
    <property type="match status" value="1"/>
</dbReference>
<evidence type="ECO:0000313" key="13">
    <source>
        <dbReference type="EMBL" id="KAK9823746.1"/>
    </source>
</evidence>
<dbReference type="Proteomes" id="UP001489004">
    <property type="component" value="Unassembled WGS sequence"/>
</dbReference>
<keyword evidence="8" id="KW-0325">Glycoprotein</keyword>
<evidence type="ECO:0000256" key="1">
    <source>
        <dbReference type="ARBA" id="ARBA00004613"/>
    </source>
</evidence>
<keyword evidence="6" id="KW-0732">Signal</keyword>
<evidence type="ECO:0000256" key="8">
    <source>
        <dbReference type="ARBA" id="ARBA00023180"/>
    </source>
</evidence>
<dbReference type="PANTHER" id="PTHR11802">
    <property type="entry name" value="SERINE PROTEASE FAMILY S10 SERINE CARBOXYPEPTIDASE"/>
    <property type="match status" value="1"/>
</dbReference>
<sequence length="509" mass="56171">MFWWLEPCQGCHGLSIYEEPLVIWLQGGPGASSTGFGNFEEIGPYAQGWKARSHSWVEQANVLFLDNPVGTGFSYVEEGSNFTTTNAELAADLLVWLKEFVWGHPEFHFAPIHIFCESYGGKMGIEFAKAIAHEQATAFLPVNFRGIALGDSWISPIDFVLSWGPYLEALSLLDQQTLTNLSHMAETAQDAMRAGNFSRATDVWGQYEEEIERQTDNVNFYNVLLHNVPDDDVQSSHPVSQSMPGESVPLLARRMLARHHPESLTKWMNREVRDMLGIIPEHVKWGGQARNVSEHLAEDFMKDVISVVDDVLNAGVPVTIYNGQLDLICCTLGVDAWLTQLKWSGSAAFNAAKRRPLYAHRHSKATGAFFKAHANLAMYYIMGAGHMIPSDQPKMALQMLTHILEAPAFEPGNRAKAADLATSSQYQQYLSSHVGSLEAPAFEPGQMQDQSMDMSKQAASSQYQQYLNSHSRPDGDPDSSGSSMQGTVTLSLTTEQAAGSQGAFANSES</sequence>
<comment type="caution">
    <text evidence="13">The sequence shown here is derived from an EMBL/GenBank/DDBJ whole genome shotgun (WGS) entry which is preliminary data.</text>
</comment>
<feature type="compositionally biased region" description="Polar residues" evidence="12">
    <location>
        <begin position="484"/>
        <end position="509"/>
    </location>
</feature>
<evidence type="ECO:0000256" key="5">
    <source>
        <dbReference type="ARBA" id="ARBA00022670"/>
    </source>
</evidence>
<comment type="similarity">
    <text evidence="2">Belongs to the peptidase S10 family.</text>
</comment>
<accession>A0AAW1QRI5</accession>
<evidence type="ECO:0000256" key="3">
    <source>
        <dbReference type="ARBA" id="ARBA00022525"/>
    </source>
</evidence>
<keyword evidence="14" id="KW-1185">Reference proteome</keyword>
<dbReference type="PRINTS" id="PR00724">
    <property type="entry name" value="CRBOXYPTASEC"/>
</dbReference>
<proteinExistence type="inferred from homology"/>
<evidence type="ECO:0000256" key="12">
    <source>
        <dbReference type="SAM" id="MobiDB-lite"/>
    </source>
</evidence>
<evidence type="ECO:0000256" key="9">
    <source>
        <dbReference type="ARBA" id="ARBA00055847"/>
    </source>
</evidence>
<feature type="compositionally biased region" description="Low complexity" evidence="12">
    <location>
        <begin position="446"/>
        <end position="470"/>
    </location>
</feature>
<dbReference type="GO" id="GO:0006508">
    <property type="term" value="P:proteolysis"/>
    <property type="evidence" value="ECO:0007669"/>
    <property type="project" value="UniProtKB-KW"/>
</dbReference>
<evidence type="ECO:0000256" key="10">
    <source>
        <dbReference type="ARBA" id="ARBA00070242"/>
    </source>
</evidence>
<keyword evidence="5" id="KW-0645">Protease</keyword>
<comment type="subcellular location">
    <subcellularLocation>
        <location evidence="1">Secreted</location>
    </subcellularLocation>
</comment>
<feature type="region of interest" description="Disordered" evidence="12">
    <location>
        <begin position="446"/>
        <end position="509"/>
    </location>
</feature>
<evidence type="ECO:0000313" key="14">
    <source>
        <dbReference type="Proteomes" id="UP001489004"/>
    </source>
</evidence>
<dbReference type="FunFam" id="3.40.50.1820:FF:000075">
    <property type="entry name" value="Carboxypeptidase"/>
    <property type="match status" value="1"/>
</dbReference>
<reference evidence="13 14" key="1">
    <citation type="journal article" date="2024" name="Nat. Commun.">
        <title>Phylogenomics reveals the evolutionary origins of lichenization in chlorophyte algae.</title>
        <authorList>
            <person name="Puginier C."/>
            <person name="Libourel C."/>
            <person name="Otte J."/>
            <person name="Skaloud P."/>
            <person name="Haon M."/>
            <person name="Grisel S."/>
            <person name="Petersen M."/>
            <person name="Berrin J.G."/>
            <person name="Delaux P.M."/>
            <person name="Dal Grande F."/>
            <person name="Keller J."/>
        </authorList>
    </citation>
    <scope>NUCLEOTIDE SEQUENCE [LARGE SCALE GENOMIC DNA]</scope>
    <source>
        <strain evidence="13 14">SAG 2043</strain>
    </source>
</reference>
<name>A0AAW1QRI5_9CHLO</name>
<dbReference type="EMBL" id="JALJOR010000002">
    <property type="protein sequence ID" value="KAK9823746.1"/>
    <property type="molecule type" value="Genomic_DNA"/>
</dbReference>
<dbReference type="InterPro" id="IPR001563">
    <property type="entry name" value="Peptidase_S10"/>
</dbReference>
<evidence type="ECO:0000256" key="11">
    <source>
        <dbReference type="ARBA" id="ARBA00077736"/>
    </source>
</evidence>
<comment type="function">
    <text evidence="9">May be involved in vascular wall and kidney homeostasis.</text>
</comment>
<gene>
    <name evidence="13" type="ORF">WJX72_005120</name>
</gene>
<keyword evidence="7" id="KW-0378">Hydrolase</keyword>
<dbReference type="Gene3D" id="3.40.50.1820">
    <property type="entry name" value="alpha/beta hydrolase"/>
    <property type="match status" value="1"/>
</dbReference>
<dbReference type="SUPFAM" id="SSF53474">
    <property type="entry name" value="alpha/beta-Hydrolases"/>
    <property type="match status" value="1"/>
</dbReference>
<evidence type="ECO:0000256" key="4">
    <source>
        <dbReference type="ARBA" id="ARBA00022645"/>
    </source>
</evidence>
<evidence type="ECO:0000256" key="7">
    <source>
        <dbReference type="ARBA" id="ARBA00022801"/>
    </source>
</evidence>
<organism evidence="13 14">
    <name type="scientific">[Myrmecia] bisecta</name>
    <dbReference type="NCBI Taxonomy" id="41462"/>
    <lineage>
        <taxon>Eukaryota</taxon>
        <taxon>Viridiplantae</taxon>
        <taxon>Chlorophyta</taxon>
        <taxon>core chlorophytes</taxon>
        <taxon>Trebouxiophyceae</taxon>
        <taxon>Trebouxiales</taxon>
        <taxon>Trebouxiaceae</taxon>
        <taxon>Myrmecia</taxon>
    </lineage>
</organism>
<dbReference type="InterPro" id="IPR029058">
    <property type="entry name" value="AB_hydrolase_fold"/>
</dbReference>
<keyword evidence="3" id="KW-0964">Secreted</keyword>
<dbReference type="PANTHER" id="PTHR11802:SF3">
    <property type="entry name" value="RETINOID-INDUCIBLE SERINE CARBOXYPEPTIDASE"/>
    <property type="match status" value="1"/>
</dbReference>